<gene>
    <name evidence="6" type="ORF">Amme_015_032</name>
</gene>
<feature type="domain" description="Cytochrome c" evidence="5">
    <location>
        <begin position="1097"/>
        <end position="1184"/>
    </location>
</feature>
<dbReference type="SUPFAM" id="SSF54665">
    <property type="entry name" value="CO dehydrogenase molybdoprotein N-domain-like"/>
    <property type="match status" value="1"/>
</dbReference>
<keyword evidence="7" id="KW-1185">Reference proteome</keyword>
<feature type="domain" description="Cytochrome c" evidence="5">
    <location>
        <begin position="967"/>
        <end position="1075"/>
    </location>
</feature>
<keyword evidence="1 4" id="KW-0349">Heme</keyword>
<dbReference type="Gene3D" id="3.90.1170.50">
    <property type="entry name" value="Aldehyde oxidase/xanthine dehydrogenase, a/b hammerhead"/>
    <property type="match status" value="1"/>
</dbReference>
<dbReference type="PANTHER" id="PTHR47495:SF1">
    <property type="entry name" value="BLL3820 PROTEIN"/>
    <property type="match status" value="1"/>
</dbReference>
<comment type="caution">
    <text evidence="6">The sequence shown here is derived from an EMBL/GenBank/DDBJ whole genome shotgun (WGS) entry which is preliminary data.</text>
</comment>
<dbReference type="PROSITE" id="PS51007">
    <property type="entry name" value="CYTC"/>
    <property type="match status" value="3"/>
</dbReference>
<dbReference type="InterPro" id="IPR008274">
    <property type="entry name" value="AldOxase/xan_DH_MoCoBD1"/>
</dbReference>
<evidence type="ECO:0000259" key="5">
    <source>
        <dbReference type="PROSITE" id="PS51007"/>
    </source>
</evidence>
<reference evidence="6 7" key="2">
    <citation type="journal article" date="2014" name="FEMS Microbiol. Lett.">
        <title>Draft genomic DNA sequence of the facultatively methylotrophic bacterium Acidomonas methanolica type strain MB58.</title>
        <authorList>
            <person name="Higashiura N."/>
            <person name="Hadano H."/>
            <person name="Hirakawa H."/>
            <person name="Matsutani M."/>
            <person name="Takabe S."/>
            <person name="Matsushita K."/>
            <person name="Azuma Y."/>
        </authorList>
    </citation>
    <scope>NUCLEOTIDE SEQUENCE [LARGE SCALE GENOMIC DNA]</scope>
    <source>
        <strain evidence="6 7">MB58</strain>
    </source>
</reference>
<proteinExistence type="predicted"/>
<dbReference type="SUPFAM" id="SSF46626">
    <property type="entry name" value="Cytochrome c"/>
    <property type="match status" value="3"/>
</dbReference>
<dbReference type="Gene3D" id="1.10.760.10">
    <property type="entry name" value="Cytochrome c-like domain"/>
    <property type="match status" value="2"/>
</dbReference>
<dbReference type="Gene3D" id="3.30.365.10">
    <property type="entry name" value="Aldehyde oxidase/xanthine dehydrogenase, molybdopterin binding domain"/>
    <property type="match status" value="4"/>
</dbReference>
<dbReference type="GO" id="GO:0009055">
    <property type="term" value="F:electron transfer activity"/>
    <property type="evidence" value="ECO:0007669"/>
    <property type="project" value="InterPro"/>
</dbReference>
<dbReference type="InterPro" id="IPR036856">
    <property type="entry name" value="Ald_Oxase/Xan_DH_a/b_sf"/>
</dbReference>
<dbReference type="InterPro" id="IPR000674">
    <property type="entry name" value="Ald_Oxase/Xan_DH_a/b"/>
</dbReference>
<dbReference type="InterPro" id="IPR052516">
    <property type="entry name" value="N-heterocyclic_Hydroxylase"/>
</dbReference>
<feature type="domain" description="Cytochrome c" evidence="5">
    <location>
        <begin position="822"/>
        <end position="925"/>
    </location>
</feature>
<dbReference type="PANTHER" id="PTHR47495">
    <property type="entry name" value="ALDEHYDE DEHYDROGENASE"/>
    <property type="match status" value="1"/>
</dbReference>
<protein>
    <submittedName>
        <fullName evidence="6">Aldehyde dehydrogenase cytochrome c subunit</fullName>
    </submittedName>
</protein>
<dbReference type="GO" id="GO:0016491">
    <property type="term" value="F:oxidoreductase activity"/>
    <property type="evidence" value="ECO:0007669"/>
    <property type="project" value="InterPro"/>
</dbReference>
<reference evidence="7" key="1">
    <citation type="journal article" date="2014" name="FEMS Microbiol. Lett.">
        <title>Draft Genomic DNA Sequence of the Facultatively Methylotrophic Bacterium Acidomonas methanolica type strain MB58.</title>
        <authorList>
            <person name="Higashiura N."/>
            <person name="Hadano H."/>
            <person name="Hirakawa H."/>
            <person name="Matsutani M."/>
            <person name="Takabe S."/>
            <person name="Matsushita K."/>
            <person name="Azuma Y."/>
        </authorList>
    </citation>
    <scope>NUCLEOTIDE SEQUENCE [LARGE SCALE GENOMIC DNA]</scope>
    <source>
        <strain evidence="7">MB58</strain>
    </source>
</reference>
<dbReference type="InterPro" id="IPR046867">
    <property type="entry name" value="AldOxase/xan_DH_MoCoBD2"/>
</dbReference>
<organism evidence="6 7">
    <name type="scientific">Acidomonas methanolica NBRC 104435</name>
    <dbReference type="NCBI Taxonomy" id="1231351"/>
    <lineage>
        <taxon>Bacteria</taxon>
        <taxon>Pseudomonadati</taxon>
        <taxon>Pseudomonadota</taxon>
        <taxon>Alphaproteobacteria</taxon>
        <taxon>Acetobacterales</taxon>
        <taxon>Acetobacteraceae</taxon>
        <taxon>Acidomonas</taxon>
    </lineage>
</organism>
<dbReference type="InterPro" id="IPR037165">
    <property type="entry name" value="AldOxase/xan_DH_Mopterin-bd_sf"/>
</dbReference>
<dbReference type="AlphaFoldDB" id="A0A023D345"/>
<accession>A0A023D345</accession>
<evidence type="ECO:0000313" key="6">
    <source>
        <dbReference type="EMBL" id="GAJ28165.1"/>
    </source>
</evidence>
<dbReference type="RefSeq" id="WP_239641550.1">
    <property type="nucleotide sequence ID" value="NZ_BAND01000015.1"/>
</dbReference>
<dbReference type="SMART" id="SM01008">
    <property type="entry name" value="Ald_Xan_dh_C"/>
    <property type="match status" value="1"/>
</dbReference>
<evidence type="ECO:0000256" key="3">
    <source>
        <dbReference type="ARBA" id="ARBA00023004"/>
    </source>
</evidence>
<dbReference type="GO" id="GO:0020037">
    <property type="term" value="F:heme binding"/>
    <property type="evidence" value="ECO:0007669"/>
    <property type="project" value="InterPro"/>
</dbReference>
<evidence type="ECO:0000256" key="2">
    <source>
        <dbReference type="ARBA" id="ARBA00022723"/>
    </source>
</evidence>
<dbReference type="InterPro" id="IPR036909">
    <property type="entry name" value="Cyt_c-like_dom_sf"/>
</dbReference>
<dbReference type="Proteomes" id="UP000019760">
    <property type="component" value="Unassembled WGS sequence"/>
</dbReference>
<dbReference type="Pfam" id="PF00034">
    <property type="entry name" value="Cytochrom_C"/>
    <property type="match status" value="1"/>
</dbReference>
<dbReference type="Pfam" id="PF02738">
    <property type="entry name" value="MoCoBD_1"/>
    <property type="match status" value="1"/>
</dbReference>
<dbReference type="InterPro" id="IPR009056">
    <property type="entry name" value="Cyt_c-like_dom"/>
</dbReference>
<sequence>MSGFGLLRRHEDAGGYIAVVRPPEQPHGMGAVHRDLSNAPDDVFVVLRADERVVGYCGHVDLGTGIATALAQIVAEEMEVPFSWVRMELGHTGTTPDQGATIASETIQVAAIPLRKAAAQARETLKTLAAASHGVEVCGLHVRDGIVWSGGAEERRRVASVAELLAGRQRIVRLDEGVALKPRAAYRVVGREVPRIDIPDKATGRAVYVHDVRVEGMLHGRVVRPPYHGVEHGRQVGRSLIGVERDSISHLPGIVDVVTIGDFVGVVAEREEQAVAAAEALVIRWRQVGMPDLSDLDAALRSNPSTPRRLLDRGDVDAAIAGAVTRHEADYLWPYQMHASIGPSCAVADWRDGRPLVWSGTQNPHMLRGDLARLVETPEDRIEILRHEAAGCYGRNCADDVCGDALLLSRAVGRPVRVQLSRRQEHVWEPKGAAQLMQVSGALDARGRPVAYAFQTRYPSNVSPLLALVLTRRMDADRPTITQMGDRTSIPPYAYDNARVIVHDTPPIARASWLRGVSAMPNSFAHDSFVDELAALAGADPLAYRLDLLRDERACAMLRALADRAGWVMRHGPRPAIDRTARVLTGRGVGYAVYVHGAFPGVAAAWAAWIADVEVDRLTGVVRVLRVHIAQDAGMMVNPAGVRHQVHGNVVQSVSRVLKEEVTFDATGVTSRDWGTYPILTFAELPDIDVLLMDRPDDPPLGVGESASVPSAAAIANALFDATGVRFRELPLTPARVRPALDRALGVWVGPSEEPVPLPLPLALPRGGGAAGGRPGGTRSLRDLLKLGVVATALVQTASAALPVRPALAPVRRPEAASFDTAAIERGRLLAAAGDCAVCHTAPGGIPNAGGRMMDTPFGQIVTTNLTPDEETGIGRWSFPAFVRAMREGISRDGHHLYPAFPYTSFARMSDADLEALYAYLMTRTAISNAVPATKLAFPYGFRPAMAGWNLLFHDPNPYRPDPSRSAEWNRGAYLVDGPGHCSGCHTPRNGLGAEKSGSAYLAGGEADGWVAPPLGAVSRAPVPWTVEAMVRYLRSGHDAEHGPALGPMAPVVEEMRVLPDEDIRAIAVYLTEGHGRDGNAGPNADDRLSRMALAALREPQGARLFAGSCAACHEGEARHMDGARPDLALNSNLQEDRPDNLIRVILDGAPYAGQRGRGEMPGFRGVLDDRQIASLLRYLRAAHAPGRPGWEGLEGRIAVLRGQSGHAGRGGQ</sequence>
<dbReference type="EMBL" id="BAND01000015">
    <property type="protein sequence ID" value="GAJ28165.1"/>
    <property type="molecule type" value="Genomic_DNA"/>
</dbReference>
<dbReference type="Pfam" id="PF20256">
    <property type="entry name" value="MoCoBD_2"/>
    <property type="match status" value="2"/>
</dbReference>
<dbReference type="GO" id="GO:0046872">
    <property type="term" value="F:metal ion binding"/>
    <property type="evidence" value="ECO:0007669"/>
    <property type="project" value="UniProtKB-KW"/>
</dbReference>
<keyword evidence="3 4" id="KW-0408">Iron</keyword>
<evidence type="ECO:0000313" key="7">
    <source>
        <dbReference type="Proteomes" id="UP000019760"/>
    </source>
</evidence>
<dbReference type="Pfam" id="PF13442">
    <property type="entry name" value="Cytochrome_CBB3"/>
    <property type="match status" value="1"/>
</dbReference>
<evidence type="ECO:0000256" key="4">
    <source>
        <dbReference type="PROSITE-ProRule" id="PRU00433"/>
    </source>
</evidence>
<dbReference type="SUPFAM" id="SSF56003">
    <property type="entry name" value="Molybdenum cofactor-binding domain"/>
    <property type="match status" value="2"/>
</dbReference>
<keyword evidence="2 4" id="KW-0479">Metal-binding</keyword>
<evidence type="ECO:0000256" key="1">
    <source>
        <dbReference type="ARBA" id="ARBA00022617"/>
    </source>
</evidence>
<name>A0A023D345_ACIMT</name>